<reference evidence="1 2" key="1">
    <citation type="submission" date="2020-11" db="EMBL/GenBank/DDBJ databases">
        <authorList>
            <person name="Lassalle F."/>
        </authorList>
    </citation>
    <scope>NUCLEOTIDE SEQUENCE [LARGE SCALE GENOMIC DNA]</scope>
    <source>
        <strain evidence="1 2">AB21</strain>
    </source>
</reference>
<gene>
    <name evidence="1" type="ORF">RHAB21_02836</name>
</gene>
<proteinExistence type="predicted"/>
<evidence type="ECO:0000313" key="2">
    <source>
        <dbReference type="Proteomes" id="UP000601041"/>
    </source>
</evidence>
<keyword evidence="2" id="KW-1185">Reference proteome</keyword>
<accession>A0ABM8PMZ9</accession>
<evidence type="ECO:0000313" key="1">
    <source>
        <dbReference type="EMBL" id="CAD7038814.1"/>
    </source>
</evidence>
<name>A0ABM8PMZ9_9HYPH</name>
<sequence>MAPKASPLLREIDRSAIAATRIPANSAASHSLLS</sequence>
<dbReference type="EMBL" id="CABFWE030000005">
    <property type="protein sequence ID" value="CAD7038814.1"/>
    <property type="molecule type" value="Genomic_DNA"/>
</dbReference>
<dbReference type="Proteomes" id="UP000601041">
    <property type="component" value="Unassembled WGS sequence"/>
</dbReference>
<comment type="caution">
    <text evidence="1">The sequence shown here is derived from an EMBL/GenBank/DDBJ whole genome shotgun (WGS) entry which is preliminary data.</text>
</comment>
<protein>
    <submittedName>
        <fullName evidence="1">Uncharacterized protein</fullName>
    </submittedName>
</protein>
<organism evidence="1 2">
    <name type="scientific">Pseudorhizobium halotolerans</name>
    <dbReference type="NCBI Taxonomy" id="1233081"/>
    <lineage>
        <taxon>Bacteria</taxon>
        <taxon>Pseudomonadati</taxon>
        <taxon>Pseudomonadota</taxon>
        <taxon>Alphaproteobacteria</taxon>
        <taxon>Hyphomicrobiales</taxon>
        <taxon>Rhizobiaceae</taxon>
        <taxon>Rhizobium/Agrobacterium group</taxon>
        <taxon>Pseudorhizobium</taxon>
    </lineage>
</organism>